<protein>
    <recommendedName>
        <fullName evidence="2">dual-specificity kinase</fullName>
        <ecNumber evidence="2">2.7.12.1</ecNumber>
    </recommendedName>
</protein>
<dbReference type="DNASU" id="43415"/>
<reference evidence="18 20" key="8">
    <citation type="journal article" date="2007" name="Science">
        <title>Sequence finishing and mapping of Drosophila melanogaster heterochromatin.</title>
        <authorList>
            <person name="Hoskins R.A."/>
            <person name="Carlson J.W."/>
            <person name="Kennedy C."/>
            <person name="Acevedo D."/>
            <person name="Evans-Holm M."/>
            <person name="Frise E."/>
            <person name="Wan K.H."/>
            <person name="Park S."/>
            <person name="Mendez-Lago M."/>
            <person name="Rossi F."/>
            <person name="Villasante A."/>
            <person name="Dimitri P."/>
            <person name="Karpen G.H."/>
            <person name="Celniker S.E."/>
        </authorList>
    </citation>
    <scope>NUCLEOTIDE SEQUENCE [LARGE SCALE GENOMIC DNA]</scope>
    <source>
        <strain evidence="20">Berkeley</strain>
    </source>
</reference>
<dbReference type="GO" id="GO:0005524">
    <property type="term" value="F:ATP binding"/>
    <property type="evidence" value="ECO:0007669"/>
    <property type="project" value="UniProtKB-UniRule"/>
</dbReference>
<dbReference type="PANTHER" id="PTHR45646">
    <property type="entry name" value="SERINE/THREONINE-PROTEIN KINASE DOA-RELATED"/>
    <property type="match status" value="1"/>
</dbReference>
<reference evidence="18 20" key="9">
    <citation type="journal article" date="2015" name="G3 (Bethesda)">
        <title>Gene Model Annotations for Drosophila melanogaster: Impact of High-Throughput Data.</title>
        <authorList>
            <consortium name="FlyBase Consortium"/>
            <person name="Matthews B.B."/>
            <person name="Dos Santos G."/>
            <person name="Crosby M.A."/>
            <person name="Emmert D.B."/>
            <person name="St Pierre S.E."/>
            <person name="Gramates L.S."/>
            <person name="Zhou P."/>
            <person name="Schroeder A.J."/>
            <person name="Falls K."/>
            <person name="Strelets V."/>
            <person name="Russo S.M."/>
            <person name="Gelbart W.M."/>
            <person name="null"/>
        </authorList>
    </citation>
    <scope>NUCLEOTIDE SEQUENCE [LARGE SCALE GENOMIC DNA]</scope>
    <source>
        <strain evidence="20">Berkeley</strain>
    </source>
</reference>
<dbReference type="Gene3D" id="3.30.200.20">
    <property type="entry name" value="Phosphorylase Kinase, domain 1"/>
    <property type="match status" value="1"/>
</dbReference>
<keyword evidence="20" id="KW-1185">Reference proteome</keyword>
<keyword evidence="9" id="KW-0829">Tyrosine-protein kinase</keyword>
<comment type="catalytic activity">
    <reaction evidence="13">
        <text>L-threonyl-[protein] + ATP = O-phospho-L-threonyl-[protein] + ADP + H(+)</text>
        <dbReference type="Rhea" id="RHEA:46608"/>
        <dbReference type="Rhea" id="RHEA-COMP:11060"/>
        <dbReference type="Rhea" id="RHEA-COMP:11605"/>
        <dbReference type="ChEBI" id="CHEBI:15378"/>
        <dbReference type="ChEBI" id="CHEBI:30013"/>
        <dbReference type="ChEBI" id="CHEBI:30616"/>
        <dbReference type="ChEBI" id="CHEBI:61977"/>
        <dbReference type="ChEBI" id="CHEBI:456216"/>
        <dbReference type="EC" id="2.7.12.1"/>
    </reaction>
</comment>
<keyword evidence="21" id="KW-1267">Proteomics identification</keyword>
<evidence type="ECO:0000256" key="10">
    <source>
        <dbReference type="ARBA" id="ARBA00023242"/>
    </source>
</evidence>
<reference evidence="18 20" key="11">
    <citation type="journal article" date="2015" name="Genome Res.">
        <title>The Release 6 reference sequence of the Drosophila melanogaster genome.</title>
        <authorList>
            <person name="Hoskins R.A."/>
            <person name="Carlson J.W."/>
            <person name="Wan K.H."/>
            <person name="Park S."/>
            <person name="Mendez I."/>
            <person name="Galle S.E."/>
            <person name="Booth B.W."/>
            <person name="Pfeiffer B.D."/>
            <person name="George R.A."/>
            <person name="Svirskas R."/>
            <person name="Krzywinski M."/>
            <person name="Schein J."/>
            <person name="Accardo M.C."/>
            <person name="Damia E."/>
            <person name="Messina G."/>
            <person name="Mendez-Lago M."/>
            <person name="de Pablos B."/>
            <person name="Demakova O.V."/>
            <person name="Andreyeva E.N."/>
            <person name="Boldyreva L.V."/>
            <person name="Marra M."/>
            <person name="Carvalho A.B."/>
            <person name="Dimitri P."/>
            <person name="Villasante A."/>
            <person name="Zhimulev I.F."/>
            <person name="Rubin G.M."/>
            <person name="Karpen G.H."/>
            <person name="Celniker S.E."/>
        </authorList>
    </citation>
    <scope>NUCLEOTIDE SEQUENCE [LARGE SCALE GENOMIC DNA]</scope>
    <source>
        <strain evidence="20">Berkeley</strain>
    </source>
</reference>
<reference evidence="18 20" key="1">
    <citation type="journal article" date="2000" name="Science">
        <title>The genome sequence of Drosophila melanogaster.</title>
        <authorList>
            <person name="Adams M.D."/>
            <person name="Celniker S.E."/>
            <person name="Holt R.A."/>
            <person name="Evans C.A."/>
            <person name="Gocayne J.D."/>
            <person name="Amanatides P.G."/>
            <person name="Scherer S.E."/>
            <person name="Li P.W."/>
            <person name="Hoskins R.A."/>
            <person name="Galle R.F."/>
            <person name="George R.A."/>
            <person name="Lewis S.E."/>
            <person name="Richards S."/>
            <person name="Ashburner M."/>
            <person name="Henderson S.N."/>
            <person name="Sutton G.G."/>
            <person name="Wortman J.R."/>
            <person name="Yandell M.D."/>
            <person name="Zhang Q."/>
            <person name="Chen L.X."/>
            <person name="Brandon R.C."/>
            <person name="Rogers Y.H."/>
            <person name="Blazej R.G."/>
            <person name="Champe M."/>
            <person name="Pfeiffer B.D."/>
            <person name="Wan K.H."/>
            <person name="Doyle C."/>
            <person name="Baxter E.G."/>
            <person name="Helt G."/>
            <person name="Nelson C.R."/>
            <person name="Gabor G.L."/>
            <person name="Abril J.F."/>
            <person name="Agbayani A."/>
            <person name="An H.J."/>
            <person name="Andrews-Pfannkoch C."/>
            <person name="Baldwin D."/>
            <person name="Ballew R.M."/>
            <person name="Basu A."/>
            <person name="Baxendale J."/>
            <person name="Bayraktaroglu L."/>
            <person name="Beasley E.M."/>
            <person name="Beeson K.Y."/>
            <person name="Benos P.V."/>
            <person name="Berman B.P."/>
            <person name="Bhandari D."/>
            <person name="Bolshakov S."/>
            <person name="Borkova D."/>
            <person name="Botchan M.R."/>
            <person name="Bouck J."/>
            <person name="Brokstein P."/>
            <person name="Brottier P."/>
            <person name="Burtis K.C."/>
            <person name="Busam D.A."/>
            <person name="Butler H."/>
            <person name="Cadieu E."/>
            <person name="Center A."/>
            <person name="Chandra I."/>
            <person name="Cherry J.M."/>
            <person name="Cawley S."/>
            <person name="Dahlke C."/>
            <person name="Davenport L.B."/>
            <person name="Davies P."/>
            <person name="de Pablos B."/>
            <person name="Delcher A."/>
            <person name="Deng Z."/>
            <person name="Mays A.D."/>
            <person name="Dew I."/>
            <person name="Dietz S.M."/>
            <person name="Dodson K."/>
            <person name="Doup L.E."/>
            <person name="Downes M."/>
            <person name="Dugan-Rocha S."/>
            <person name="Dunkov B.C."/>
            <person name="Dunn P."/>
            <person name="Durbin K.J."/>
            <person name="Evangelista C.C."/>
            <person name="Ferraz C."/>
            <person name="Ferriera S."/>
            <person name="Fleischmann W."/>
            <person name="Fosler C."/>
            <person name="Gabrielian A.E."/>
            <person name="Garg N.S."/>
            <person name="Gelbart W.M."/>
            <person name="Glasser K."/>
            <person name="Glodek A."/>
            <person name="Gong F."/>
            <person name="Gorrell J.H."/>
            <person name="Gu Z."/>
            <person name="Guan P."/>
            <person name="Harris M."/>
            <person name="Harris N.L."/>
            <person name="Harvey D."/>
            <person name="Heiman T.J."/>
            <person name="Hernandez J.R."/>
            <person name="Houck J."/>
            <person name="Hostin D."/>
            <person name="Houston K.A."/>
            <person name="Howland T.J."/>
            <person name="Wei M.H."/>
            <person name="Ibegwam C."/>
            <person name="Jalali M."/>
            <person name="Kalush F."/>
            <person name="Karpen G.H."/>
            <person name="Ke Z."/>
            <person name="Kennison J.A."/>
            <person name="Ketchum K.A."/>
            <person name="Kimmel B.E."/>
            <person name="Kodira C.D."/>
            <person name="Kraft C."/>
            <person name="Kravitz S."/>
            <person name="Kulp D."/>
            <person name="Lai Z."/>
            <person name="Lasko P."/>
            <person name="Lei Y."/>
            <person name="Levitsky A.A."/>
            <person name="Li J."/>
            <person name="Li Z."/>
            <person name="Liang Y."/>
            <person name="Lin X."/>
            <person name="Liu X."/>
            <person name="Mattei B."/>
            <person name="McIntosh T.C."/>
            <person name="McLeod M.P."/>
            <person name="McPherson D."/>
            <person name="Merkulov G."/>
            <person name="Milshina N.V."/>
            <person name="Mobarry C."/>
            <person name="Morris J."/>
            <person name="Moshrefi A."/>
            <person name="Mount S.M."/>
            <person name="Moy M."/>
            <person name="Murphy B."/>
            <person name="Murphy L."/>
            <person name="Muzny D.M."/>
            <person name="Nelson D.L."/>
            <person name="Nelson D.R."/>
            <person name="Nelson K.A."/>
            <person name="Nixon K."/>
            <person name="Nusskern D.R."/>
            <person name="Pacleb J.M."/>
            <person name="Palazzolo M."/>
            <person name="Pittman G.S."/>
            <person name="Pan S."/>
            <person name="Pollard J."/>
            <person name="Puri V."/>
            <person name="Reese M.G."/>
            <person name="Reinert K."/>
            <person name="Remington K."/>
            <person name="Saunders R.D."/>
            <person name="Scheeler F."/>
            <person name="Shen H."/>
            <person name="Shue B.C."/>
            <person name="Siden-Kiamos I."/>
            <person name="Simpson M."/>
            <person name="Skupski M.P."/>
            <person name="Smith T."/>
            <person name="Spier E."/>
            <person name="Spradling A.C."/>
            <person name="Stapleton M."/>
            <person name="Strong R."/>
            <person name="Sun E."/>
            <person name="Svirskas R."/>
            <person name="Tector C."/>
            <person name="Turner R."/>
            <person name="Venter E."/>
            <person name="Wang A.H."/>
            <person name="Wang X."/>
            <person name="Wang Z.Y."/>
            <person name="Wassarman D.A."/>
            <person name="Weinstock G.M."/>
            <person name="Weissenbach J."/>
            <person name="Williams S.M."/>
            <person name="WoodageT"/>
            <person name="Worley K.C."/>
            <person name="Wu D."/>
            <person name="Yang S."/>
            <person name="Yao Q.A."/>
            <person name="Ye J."/>
            <person name="Yeh R.F."/>
            <person name="Zaveri J.S."/>
            <person name="Zhan M."/>
            <person name="Zhang G."/>
            <person name="Zhao Q."/>
            <person name="Zheng L."/>
            <person name="Zheng X.H."/>
            <person name="Zhong F.N."/>
            <person name="Zhong W."/>
            <person name="Zhou X."/>
            <person name="Zhu S."/>
            <person name="Zhu X."/>
            <person name="Smith H.O."/>
            <person name="Gibbs R.A."/>
            <person name="Myers E.W."/>
            <person name="Rubin G.M."/>
            <person name="Venter J.C."/>
        </authorList>
    </citation>
    <scope>NUCLEOTIDE SEQUENCE [LARGE SCALE GENOMIC DNA]</scope>
    <source>
        <strain evidence="20">Berkeley</strain>
    </source>
</reference>
<feature type="compositionally biased region" description="Polar residues" evidence="16">
    <location>
        <begin position="255"/>
        <end position="271"/>
    </location>
</feature>
<evidence type="ECO:0000313" key="19">
    <source>
        <dbReference type="FlyBase" id="FBgn0265998"/>
    </source>
</evidence>
<dbReference type="Pfam" id="PF00069">
    <property type="entry name" value="Pkinase"/>
    <property type="match status" value="1"/>
</dbReference>
<keyword evidence="10" id="KW-0539">Nucleus</keyword>
<comment type="catalytic activity">
    <reaction evidence="12">
        <text>L-seryl-[protein] + ATP = O-phospho-L-seryl-[protein] + ADP + H(+)</text>
        <dbReference type="Rhea" id="RHEA:17989"/>
        <dbReference type="Rhea" id="RHEA-COMP:9863"/>
        <dbReference type="Rhea" id="RHEA-COMP:11604"/>
        <dbReference type="ChEBI" id="CHEBI:15378"/>
        <dbReference type="ChEBI" id="CHEBI:29999"/>
        <dbReference type="ChEBI" id="CHEBI:30616"/>
        <dbReference type="ChEBI" id="CHEBI:83421"/>
        <dbReference type="ChEBI" id="CHEBI:456216"/>
        <dbReference type="EC" id="2.7.12.1"/>
    </reaction>
</comment>
<evidence type="ECO:0000256" key="1">
    <source>
        <dbReference type="ARBA" id="ARBA00004123"/>
    </source>
</evidence>
<dbReference type="BioGRID-ORCS" id="43415">
    <property type="hits" value="2 hits in 3 CRISPR screens"/>
</dbReference>
<reference evidence="18 20" key="4">
    <citation type="journal article" date="2002" name="Genome Biol.">
        <title>The transposable elements of the Drosophila melanogaster euchromatin: a genomics perspective.</title>
        <authorList>
            <person name="Kaminker J.S."/>
            <person name="Bergman C.M."/>
            <person name="Kronmiller B."/>
            <person name="Carlson J."/>
            <person name="Svirskas R."/>
            <person name="Patel S."/>
            <person name="Frise E."/>
            <person name="Wheeler D.A."/>
            <person name="Lewis S.E."/>
            <person name="Rubin G.M."/>
            <person name="Ashburner M."/>
            <person name="Celniker S.E."/>
        </authorList>
    </citation>
    <scope>NUCLEOTIDE SEQUENCE [LARGE SCALE GENOMIC DNA]</scope>
    <source>
        <strain evidence="20">Berkeley</strain>
    </source>
</reference>
<dbReference type="CTD" id="43415"/>
<accession>A0A0B4K6R9</accession>
<dbReference type="InterPro" id="IPR000719">
    <property type="entry name" value="Prot_kinase_dom"/>
</dbReference>
<reference evidence="18 20" key="2">
    <citation type="journal article" date="2002" name="Genome Biol.">
        <title>Finishing a whole-genome shotgun: release 3 of the Drosophila melanogaster euchromatic genome sequence.</title>
        <authorList>
            <person name="Celniker S.E."/>
            <person name="Wheeler D.A."/>
            <person name="Kronmiller B."/>
            <person name="Carlson J.W."/>
            <person name="Halpern A."/>
            <person name="Patel S."/>
            <person name="Adams M."/>
            <person name="Champe M."/>
            <person name="Dugan S.P."/>
            <person name="Frise E."/>
            <person name="Hodgson A."/>
            <person name="George R.A."/>
            <person name="Hoskins R.A."/>
            <person name="Laverty T."/>
            <person name="Muzny D.M."/>
            <person name="Nelson C.R."/>
            <person name="Pacleb J.M."/>
            <person name="Park S."/>
            <person name="Pfeiffer B.D."/>
            <person name="Richards S."/>
            <person name="Sodergren E.J."/>
            <person name="Svirskas R."/>
            <person name="Tabor P.E."/>
            <person name="Wan K."/>
            <person name="Stapleton M."/>
            <person name="Sutton G.G."/>
            <person name="Venter C."/>
            <person name="Weinstock G."/>
            <person name="Scherer S.E."/>
            <person name="Myers E.W."/>
            <person name="Gibbs R.A."/>
            <person name="Rubin G.M."/>
        </authorList>
    </citation>
    <scope>NUCLEOTIDE SEQUENCE [LARGE SCALE GENOMIC DNA]</scope>
    <source>
        <strain evidence="20">Berkeley</strain>
    </source>
</reference>
<feature type="region of interest" description="Disordered" evidence="16">
    <location>
        <begin position="866"/>
        <end position="889"/>
    </location>
</feature>
<evidence type="ECO:0000256" key="11">
    <source>
        <dbReference type="ARBA" id="ARBA00037966"/>
    </source>
</evidence>
<dbReference type="GO" id="GO:0004712">
    <property type="term" value="F:protein serine/threonine/tyrosine kinase activity"/>
    <property type="evidence" value="ECO:0007669"/>
    <property type="project" value="UniProtKB-EC"/>
</dbReference>
<evidence type="ECO:0000256" key="14">
    <source>
        <dbReference type="ARBA" id="ARBA00051680"/>
    </source>
</evidence>
<evidence type="ECO:0000259" key="17">
    <source>
        <dbReference type="PROSITE" id="PS50011"/>
    </source>
</evidence>
<dbReference type="PANTHER" id="PTHR45646:SF11">
    <property type="entry name" value="SERINE_THREONINE-PROTEIN KINASE DOA"/>
    <property type="match status" value="1"/>
</dbReference>
<evidence type="ECO:0000256" key="13">
    <source>
        <dbReference type="ARBA" id="ARBA00049308"/>
    </source>
</evidence>
<evidence type="ECO:0000256" key="16">
    <source>
        <dbReference type="SAM" id="MobiDB-lite"/>
    </source>
</evidence>
<feature type="compositionally biased region" description="Pro residues" evidence="16">
    <location>
        <begin position="465"/>
        <end position="475"/>
    </location>
</feature>
<dbReference type="Gene3D" id="1.10.510.10">
    <property type="entry name" value="Transferase(Phosphotransferase) domain 1"/>
    <property type="match status" value="1"/>
</dbReference>
<feature type="region of interest" description="Disordered" evidence="16">
    <location>
        <begin position="106"/>
        <end position="343"/>
    </location>
</feature>
<evidence type="ECO:0000256" key="4">
    <source>
        <dbReference type="ARBA" id="ARBA00022553"/>
    </source>
</evidence>
<keyword evidence="5 18" id="KW-0808">Transferase</keyword>
<feature type="compositionally biased region" description="Basic and acidic residues" evidence="16">
    <location>
        <begin position="106"/>
        <end position="124"/>
    </location>
</feature>
<proteinExistence type="evidence at protein level"/>
<evidence type="ECO:0000313" key="18">
    <source>
        <dbReference type="EMBL" id="AFH06670.1"/>
    </source>
</evidence>
<evidence type="ECO:0000256" key="5">
    <source>
        <dbReference type="ARBA" id="ARBA00022679"/>
    </source>
</evidence>
<dbReference type="SMR" id="A0A0B4K6R9"/>
<keyword evidence="6 15" id="KW-0547">Nucleotide-binding</keyword>
<feature type="domain" description="Protein kinase" evidence="17">
    <location>
        <begin position="536"/>
        <end position="856"/>
    </location>
</feature>
<reference evidence="18 20" key="10">
    <citation type="journal article" date="2015" name="G3 (Bethesda)">
        <title>Gene Model Annotations for Drosophila melanogaster: The Rule-Benders.</title>
        <authorList>
            <consortium name="FlyBase Consortium"/>
            <person name="Crosby M.A."/>
            <person name="Gramates L.S."/>
            <person name="Dos Santos G."/>
            <person name="Matthews B.B."/>
            <person name="St Pierre S.E."/>
            <person name="Zhou P."/>
            <person name="Schroeder A.J."/>
            <person name="Falls K."/>
            <person name="Emmert D.B."/>
            <person name="Russo S.M."/>
            <person name="Gelbart W.M."/>
            <person name="null"/>
        </authorList>
    </citation>
    <scope>NUCLEOTIDE SEQUENCE [LARGE SCALE GENOMIC DNA]</scope>
    <source>
        <strain evidence="20">Berkeley</strain>
    </source>
</reference>
<feature type="region of interest" description="Disordered" evidence="16">
    <location>
        <begin position="426"/>
        <end position="475"/>
    </location>
</feature>
<organism evidence="18 20">
    <name type="scientific">Drosophila melanogaster</name>
    <name type="common">Fruit fly</name>
    <dbReference type="NCBI Taxonomy" id="7227"/>
    <lineage>
        <taxon>Eukaryota</taxon>
        <taxon>Metazoa</taxon>
        <taxon>Ecdysozoa</taxon>
        <taxon>Arthropoda</taxon>
        <taxon>Hexapoda</taxon>
        <taxon>Insecta</taxon>
        <taxon>Pterygota</taxon>
        <taxon>Neoptera</taxon>
        <taxon>Endopterygota</taxon>
        <taxon>Diptera</taxon>
        <taxon>Brachycera</taxon>
        <taxon>Muscomorpha</taxon>
        <taxon>Ephydroidea</taxon>
        <taxon>Drosophilidae</taxon>
        <taxon>Drosophila</taxon>
        <taxon>Sophophora</taxon>
    </lineage>
</organism>
<dbReference type="InterPro" id="IPR008271">
    <property type="entry name" value="Ser/Thr_kinase_AS"/>
</dbReference>
<dbReference type="Bgee" id="FBgn0265998">
    <property type="expression patterns" value="Expressed in photoreceptor cell R7 (Drosophila) in insect head and 270 other cell types or tissues"/>
</dbReference>
<feature type="compositionally biased region" description="Acidic residues" evidence="16">
    <location>
        <begin position="125"/>
        <end position="141"/>
    </location>
</feature>
<evidence type="ECO:0000313" key="20">
    <source>
        <dbReference type="Proteomes" id="UP000000803"/>
    </source>
</evidence>
<evidence type="ECO:0000256" key="3">
    <source>
        <dbReference type="ARBA" id="ARBA00022527"/>
    </source>
</evidence>
<dbReference type="GO" id="GO:0106310">
    <property type="term" value="F:protein serine kinase activity"/>
    <property type="evidence" value="ECO:0007669"/>
    <property type="project" value="RHEA"/>
</dbReference>
<dbReference type="InterPro" id="IPR051175">
    <property type="entry name" value="CLK_kinases"/>
</dbReference>
<dbReference type="GO" id="GO:0004674">
    <property type="term" value="F:protein serine/threonine kinase activity"/>
    <property type="evidence" value="ECO:0007669"/>
    <property type="project" value="UniProtKB-KW"/>
</dbReference>
<evidence type="ECO:0000256" key="9">
    <source>
        <dbReference type="ARBA" id="ARBA00023137"/>
    </source>
</evidence>
<dbReference type="VEuPathDB" id="VectorBase:FBgn0265998"/>
<dbReference type="EMBL" id="AE014297">
    <property type="protein sequence ID" value="AFH06670.1"/>
    <property type="molecule type" value="Genomic_DNA"/>
</dbReference>
<keyword evidence="3" id="KW-0723">Serine/threonine-protein kinase</keyword>
<reference evidence="18 20" key="7">
    <citation type="journal article" date="2007" name="Science">
        <title>The Release 5.1 annotation of Drosophila melanogaster heterochromatin.</title>
        <authorList>
            <person name="Smith C.D."/>
            <person name="Shu S."/>
            <person name="Mungall C.J."/>
            <person name="Karpen G.H."/>
        </authorList>
    </citation>
    <scope>NUCLEOTIDE SEQUENCE [LARGE SCALE GENOMIC DNA]</scope>
    <source>
        <strain evidence="20">Berkeley</strain>
    </source>
</reference>
<dbReference type="OrthoDB" id="283111at2759"/>
<dbReference type="SMART" id="SM00220">
    <property type="entry name" value="S_TKc"/>
    <property type="match status" value="1"/>
</dbReference>
<evidence type="ECO:0000256" key="6">
    <source>
        <dbReference type="ARBA" id="ARBA00022741"/>
    </source>
</evidence>
<dbReference type="PROSITE" id="PS00108">
    <property type="entry name" value="PROTEIN_KINASE_ST"/>
    <property type="match status" value="1"/>
</dbReference>
<dbReference type="RefSeq" id="NP_001247353.1">
    <property type="nucleotide sequence ID" value="NM_001260424.1"/>
</dbReference>
<comment type="similarity">
    <text evidence="11">Belongs to the protein kinase superfamily. CMGC Ser/Thr protein kinase family. Lammer subfamily.</text>
</comment>
<sequence>MSNELSELIALGCPDLAAQKPQGGSTQVELILNTERRLSIKQMTATDLATLRAAAAAEAEARSRAQAEAEALAIAQEQFRQAREAESKARARAALEVQAQLQRVMESEKRRQQEEEERRIRQQAEEEQEDDEDDDNDEEEELTKGSLPTNSGPRERIASLPCNIDDAMEMHLLNVSQPKASSKDDSPPKKSTSHIADSIELLRMQRAARDARSHNRSRERSISPDRNRERSAAPDRLQSSASMSSLDSASASASRQPSKAGSRRGSTTSATGVEPPLMAAPPQPTKFPLTKTVSAPNMDRRRSSLTSLFPGPSPLVAPEPSLHTNPDPRVQEQIEEDRRRRRMDDGYREIPSGKMVHRTKTPPPVGTNLGVSLKRVTAPSGSITIKPKESPMLGVVLRRVEKKTVPQKSILDDDKPLYHFSIVRSDHKEHVPAQKPKPKPAPPAAKPSPGGILTGPQVIRNAPKQPVPVKPQRPMPGVPITITKIEGDKIIIIKKIIVPKNSKIPEQYLQTAKPVIQDDADGHLIYHTGDILHHRYKIMATLGEGTFGRVVKVKDMERDYCMALKIIKNVEKYREAAKLEINALEKIAQKDPHCDHLCVKMIDWFDYHGHMCIVFEMLGLSVFDFLRENNYEPYPLDQVRHMAYQLCYSVKFLHDNRLTHTDLKPENILFVDSDYTSHYNHKINREVRRVKNTDVRLIDFGSATFDHEHHSTIVSTRHYRAPEVILELGWSQPCDVWSIGCILFELYLGITLFQTHDNREHLAMMERILGQIPYRMARNHTLYSKTKTKYFYHGKLDWDEKSSAGRYVRDHCKPLFLCQLSDSEDHCELFSLIKKMLEYEPSSRITLGEALHHPFFDRLPPHHRVGEVSNKQPLSSGSSSRERSHSLSR</sequence>
<reference evidence="18 20" key="3">
    <citation type="journal article" date="2002" name="Genome Biol.">
        <title>Annotation of the Drosophila melanogaster euchromatic genome: a systematic review.</title>
        <authorList>
            <person name="Misra S."/>
            <person name="Crosby M.A."/>
            <person name="Mungall C.J."/>
            <person name="Matthews B.B."/>
            <person name="Campbell K.S."/>
            <person name="Hradecky P."/>
            <person name="Huang Y."/>
            <person name="Kaminker J.S."/>
            <person name="Millburn G.H."/>
            <person name="Prochnik S.E."/>
            <person name="Smith C.D."/>
            <person name="Tupy J.L."/>
            <person name="Whitfied E.J."/>
            <person name="Bayraktaroglu L."/>
            <person name="Berman B.P."/>
            <person name="Bettencourt B.R."/>
            <person name="Celniker S.E."/>
            <person name="de Grey A.D."/>
            <person name="Drysdale R.A."/>
            <person name="Harris N.L."/>
            <person name="Richter J."/>
            <person name="Russo S."/>
            <person name="Schroeder A.J."/>
            <person name="Shu S.Q."/>
            <person name="Stapleton M."/>
            <person name="Yamada C."/>
            <person name="Ashburner M."/>
            <person name="Gelbart W.M."/>
            <person name="Rubin G.M."/>
            <person name="Lewis S.E."/>
        </authorList>
    </citation>
    <scope>GENOME REANNOTATION</scope>
    <source>
        <strain evidence="20">Berkeley</strain>
    </source>
</reference>
<dbReference type="InterPro" id="IPR011009">
    <property type="entry name" value="Kinase-like_dom_sf"/>
</dbReference>
<dbReference type="InterPro" id="IPR017441">
    <property type="entry name" value="Protein_kinase_ATP_BS"/>
</dbReference>
<dbReference type="PROSITE" id="PS50011">
    <property type="entry name" value="PROTEIN_KINASE_DOM"/>
    <property type="match status" value="1"/>
</dbReference>
<dbReference type="CDD" id="cd14134">
    <property type="entry name" value="PKc_CLK"/>
    <property type="match status" value="1"/>
</dbReference>
<dbReference type="AGR" id="FB:FBgn0265998"/>
<dbReference type="ExpressionAtlas" id="A0A0B4K6R9">
    <property type="expression patterns" value="baseline and differential"/>
</dbReference>
<dbReference type="SUPFAM" id="SSF56112">
    <property type="entry name" value="Protein kinase-like (PK-like)"/>
    <property type="match status" value="1"/>
</dbReference>
<comment type="subcellular location">
    <subcellularLocation>
        <location evidence="1">Nucleus</location>
    </subcellularLocation>
</comment>
<dbReference type="FlyBase" id="FBgn0265998">
    <property type="gene designation" value="Doa"/>
</dbReference>
<comment type="catalytic activity">
    <reaction evidence="14">
        <text>L-tyrosyl-[protein] + ATP = O-phospho-L-tyrosyl-[protein] + ADP + H(+)</text>
        <dbReference type="Rhea" id="RHEA:10596"/>
        <dbReference type="Rhea" id="RHEA-COMP:10136"/>
        <dbReference type="Rhea" id="RHEA-COMP:20101"/>
        <dbReference type="ChEBI" id="CHEBI:15378"/>
        <dbReference type="ChEBI" id="CHEBI:30616"/>
        <dbReference type="ChEBI" id="CHEBI:46858"/>
        <dbReference type="ChEBI" id="CHEBI:61978"/>
        <dbReference type="ChEBI" id="CHEBI:456216"/>
        <dbReference type="EC" id="2.7.12.1"/>
    </reaction>
</comment>
<keyword evidence="7" id="KW-0418">Kinase</keyword>
<evidence type="ECO:0000256" key="7">
    <source>
        <dbReference type="ARBA" id="ARBA00022777"/>
    </source>
</evidence>
<dbReference type="EC" id="2.7.12.1" evidence="2"/>
<feature type="compositionally biased region" description="Basic and acidic residues" evidence="16">
    <location>
        <begin position="329"/>
        <end position="343"/>
    </location>
</feature>
<feature type="compositionally biased region" description="Basic and acidic residues" evidence="16">
    <location>
        <begin position="880"/>
        <end position="889"/>
    </location>
</feature>
<feature type="compositionally biased region" description="Low complexity" evidence="16">
    <location>
        <begin position="239"/>
        <end position="254"/>
    </location>
</feature>
<evidence type="ECO:0000256" key="12">
    <source>
        <dbReference type="ARBA" id="ARBA00049003"/>
    </source>
</evidence>
<gene>
    <name evidence="18 19" type="primary">Doa</name>
    <name evidence="18" type="synonym">0844/02</name>
    <name evidence="18" type="synonym">CG1658</name>
    <name evidence="18" type="synonym">CG31049</name>
    <name evidence="18" type="synonym">CG33204</name>
    <name evidence="18" type="synonym">CG33553</name>
    <name evidence="18" type="synonym">Dmel\CG42320</name>
    <name evidence="18" type="synonym">DOA</name>
    <name evidence="18" type="synonym">doa</name>
    <name evidence="18" type="synonym">DOA/CLK2</name>
    <name evidence="18" type="synonym">l(3)01705</name>
    <name evidence="18" type="synonym">l(3)S084402</name>
    <name evidence="18" type="synonym">l(3)s2784</name>
    <name evidence="18" type="synonym">Msu</name>
    <name evidence="18 19" type="ORF">CG42320</name>
    <name evidence="18" type="ORF">Dmel_CG42320</name>
</gene>
<evidence type="ECO:0000256" key="15">
    <source>
        <dbReference type="PROSITE-ProRule" id="PRU10141"/>
    </source>
</evidence>
<feature type="binding site" evidence="15">
    <location>
        <position position="565"/>
    </location>
    <ligand>
        <name>ATP</name>
        <dbReference type="ChEBI" id="CHEBI:30616"/>
    </ligand>
</feature>
<keyword evidence="4" id="KW-0597">Phosphoprotein</keyword>
<dbReference type="Proteomes" id="UP000000803">
    <property type="component" value="Chromosome 3R"/>
</dbReference>
<dbReference type="FunFam" id="1.10.510.10:FF:000145">
    <property type="entry name" value="Dual specificity protein kinase CLK2"/>
    <property type="match status" value="1"/>
</dbReference>
<reference evidence="18 20" key="6">
    <citation type="journal article" date="2005" name="PLoS Comput. Biol.">
        <title>Combined evidence annotation of transposable elements in genome sequences.</title>
        <authorList>
            <person name="Quesneville H."/>
            <person name="Bergman C.M."/>
            <person name="Andrieu O."/>
            <person name="Autard D."/>
            <person name="Nouaud D."/>
            <person name="Ashburner M."/>
            <person name="Anxolabehere D."/>
        </authorList>
    </citation>
    <scope>NUCLEOTIDE SEQUENCE [LARGE SCALE GENOMIC DNA]</scope>
    <source>
        <strain evidence="20">Berkeley</strain>
    </source>
</reference>
<dbReference type="FunFam" id="3.30.200.20:FF:000061">
    <property type="entry name" value="Dual specificity protein kinase CLK2"/>
    <property type="match status" value="1"/>
</dbReference>
<dbReference type="GO" id="GO:0005634">
    <property type="term" value="C:nucleus"/>
    <property type="evidence" value="ECO:0007669"/>
    <property type="project" value="UniProtKB-SubCell"/>
</dbReference>
<evidence type="ECO:0000256" key="8">
    <source>
        <dbReference type="ARBA" id="ARBA00022840"/>
    </source>
</evidence>
<dbReference type="GO" id="GO:0004713">
    <property type="term" value="F:protein tyrosine kinase activity"/>
    <property type="evidence" value="ECO:0007669"/>
    <property type="project" value="UniProtKB-KW"/>
</dbReference>
<dbReference type="AlphaFoldDB" id="A0A0B4K6R9"/>
<dbReference type="GeneID" id="43415"/>
<name>A0A0B4K6R9_DROME</name>
<keyword evidence="8 15" id="KW-0067">ATP-binding</keyword>
<dbReference type="PROSITE" id="PS00107">
    <property type="entry name" value="PROTEIN_KINASE_ATP"/>
    <property type="match status" value="1"/>
</dbReference>
<reference evidence="18 20" key="5">
    <citation type="journal article" date="2002" name="Genome Biol.">
        <title>Heterochromatic sequences in a Drosophila whole-genome shotgun assembly.</title>
        <authorList>
            <person name="Hoskins R.A."/>
            <person name="Smith C.D."/>
            <person name="Carlson J.W."/>
            <person name="Carvalho A.B."/>
            <person name="Halpern A."/>
            <person name="Kaminker J.S."/>
            <person name="Kennedy C."/>
            <person name="Mungall C.J."/>
            <person name="Sullivan B.A."/>
            <person name="Sutton G.G."/>
            <person name="Yasuhara J.C."/>
            <person name="Wakimoto B.T."/>
            <person name="Myers E.W."/>
            <person name="Celniker S.E."/>
            <person name="Rubin G.M."/>
            <person name="Karpen G.H."/>
        </authorList>
    </citation>
    <scope>NUCLEOTIDE SEQUENCE [LARGE SCALE GENOMIC DNA]</scope>
    <source>
        <strain evidence="20">Berkeley</strain>
    </source>
</reference>
<evidence type="ECO:0007829" key="21">
    <source>
        <dbReference type="PeptideAtlas" id="A0A0B4K6R9"/>
    </source>
</evidence>
<feature type="compositionally biased region" description="Basic and acidic residues" evidence="16">
    <location>
        <begin position="207"/>
        <end position="233"/>
    </location>
</feature>
<evidence type="ECO:0000256" key="2">
    <source>
        <dbReference type="ARBA" id="ARBA00013203"/>
    </source>
</evidence>